<keyword evidence="4" id="KW-1185">Reference proteome</keyword>
<name>A0A9Q4L8D9_9EURY</name>
<comment type="caution">
    <text evidence="3">The sequence shown here is derived from an EMBL/GenBank/DDBJ whole genome shotgun (WGS) entry which is preliminary data.</text>
</comment>
<dbReference type="Proteomes" id="UP001154061">
    <property type="component" value="Unassembled WGS sequence"/>
</dbReference>
<dbReference type="RefSeq" id="WP_277524258.1">
    <property type="nucleotide sequence ID" value="NZ_JAMQOT010000009.1"/>
</dbReference>
<evidence type="ECO:0000256" key="1">
    <source>
        <dbReference type="SAM" id="MobiDB-lite"/>
    </source>
</evidence>
<dbReference type="Pfam" id="PF26033">
    <property type="entry name" value="DUF8009"/>
    <property type="match status" value="1"/>
</dbReference>
<reference evidence="3" key="1">
    <citation type="submission" date="2022-06" db="EMBL/GenBank/DDBJ databases">
        <title>Natrinema sp. a new haloarchaeum isolate from saline soil.</title>
        <authorList>
            <person name="Strakova D."/>
            <person name="Galisteo C."/>
            <person name="Sanchez-Porro C."/>
            <person name="Ventosa A."/>
        </authorList>
    </citation>
    <scope>NUCLEOTIDE SEQUENCE</scope>
    <source>
        <strain evidence="3">S1CR25-10</strain>
    </source>
</reference>
<evidence type="ECO:0000259" key="2">
    <source>
        <dbReference type="Pfam" id="PF26033"/>
    </source>
</evidence>
<feature type="domain" description="DUF8009" evidence="2">
    <location>
        <begin position="7"/>
        <end position="158"/>
    </location>
</feature>
<dbReference type="InterPro" id="IPR058322">
    <property type="entry name" value="DUF8009"/>
</dbReference>
<dbReference type="AlphaFoldDB" id="A0A9Q4L8D9"/>
<feature type="region of interest" description="Disordered" evidence="1">
    <location>
        <begin position="52"/>
        <end position="74"/>
    </location>
</feature>
<gene>
    <name evidence="3" type="ORF">NDI89_19985</name>
</gene>
<evidence type="ECO:0000313" key="3">
    <source>
        <dbReference type="EMBL" id="MDF9747860.1"/>
    </source>
</evidence>
<protein>
    <recommendedName>
        <fullName evidence="2">DUF8009 domain-containing protein</fullName>
    </recommendedName>
</protein>
<accession>A0A9Q4L8D9</accession>
<sequence>MTTLESRTTADEIEAVVIDPKHIIETFKRNRRDETEERSHVLRISVPFESEMEATPHALADRTDYPPGDEPTQILLGPEAFVNVRGDYDPDRTRIPIPTWEESRSVARNDHGEDVDEEIVEEYHTTVMGAWEECVRTSLVDEVRLLSDSEHETEVWASVRYEGSN</sequence>
<dbReference type="EMBL" id="JAMQOT010000009">
    <property type="protein sequence ID" value="MDF9747860.1"/>
    <property type="molecule type" value="Genomic_DNA"/>
</dbReference>
<evidence type="ECO:0000313" key="4">
    <source>
        <dbReference type="Proteomes" id="UP001154061"/>
    </source>
</evidence>
<proteinExistence type="predicted"/>
<organism evidence="3 4">
    <name type="scientific">Natrinema salsiterrestre</name>
    <dbReference type="NCBI Taxonomy" id="2950540"/>
    <lineage>
        <taxon>Archaea</taxon>
        <taxon>Methanobacteriati</taxon>
        <taxon>Methanobacteriota</taxon>
        <taxon>Stenosarchaea group</taxon>
        <taxon>Halobacteria</taxon>
        <taxon>Halobacteriales</taxon>
        <taxon>Natrialbaceae</taxon>
        <taxon>Natrinema</taxon>
    </lineage>
</organism>